<sequence>MAYQERGINNRWGTEDNKLAKTLLCDNGISNTDLKKSRNDDDESTDSCSTDEGQNRVPVQVGPGLFPTHKDDAAYVESEFDYDEDEEIPSEQGVPGFTAVDSRPEVRSEGPPQCEADQIETWFSAEETLFIFDWDDTVLPSSWVQSQGLRLDESSEVLNYHRQQLYKVATAAAETLRIAKQLGTVVLITNAERGWIELSCQKFLPTLFPALESVKVLSARTTYENSCTSSPLDWKVNAFAAEVSRVYGRGDRRKNILSLGDSVHEREALLRSTSRLPNCRSKSLKFVERPDISQICKQHTLVCSCFEKIVHHDGNLDLCIKCA</sequence>
<comment type="caution">
    <text evidence="2">The sequence shown here is derived from an EMBL/GenBank/DDBJ whole genome shotgun (WGS) entry which is preliminary data.</text>
</comment>
<organism evidence="2">
    <name type="scientific">Cladocopium goreaui</name>
    <dbReference type="NCBI Taxonomy" id="2562237"/>
    <lineage>
        <taxon>Eukaryota</taxon>
        <taxon>Sar</taxon>
        <taxon>Alveolata</taxon>
        <taxon>Dinophyceae</taxon>
        <taxon>Suessiales</taxon>
        <taxon>Symbiodiniaceae</taxon>
        <taxon>Cladocopium</taxon>
    </lineage>
</organism>
<dbReference type="EMBL" id="CAMXCT030001722">
    <property type="protein sequence ID" value="CAL4779823.1"/>
    <property type="molecule type" value="Genomic_DNA"/>
</dbReference>
<dbReference type="OrthoDB" id="166018at2759"/>
<gene>
    <name evidence="2" type="ORF">C1SCF055_LOCUS19336</name>
</gene>
<name>A0A9P1FY77_9DINO</name>
<dbReference type="SUPFAM" id="SSF56784">
    <property type="entry name" value="HAD-like"/>
    <property type="match status" value="1"/>
</dbReference>
<dbReference type="InterPro" id="IPR036412">
    <property type="entry name" value="HAD-like_sf"/>
</dbReference>
<reference evidence="3" key="2">
    <citation type="submission" date="2024-04" db="EMBL/GenBank/DDBJ databases">
        <authorList>
            <person name="Chen Y."/>
            <person name="Shah S."/>
            <person name="Dougan E. K."/>
            <person name="Thang M."/>
            <person name="Chan C."/>
        </authorList>
    </citation>
    <scope>NUCLEOTIDE SEQUENCE [LARGE SCALE GENOMIC DNA]</scope>
</reference>
<feature type="region of interest" description="Disordered" evidence="1">
    <location>
        <begin position="29"/>
        <end position="68"/>
    </location>
</feature>
<keyword evidence="4" id="KW-1185">Reference proteome</keyword>
<evidence type="ECO:0000313" key="4">
    <source>
        <dbReference type="Proteomes" id="UP001152797"/>
    </source>
</evidence>
<reference evidence="2" key="1">
    <citation type="submission" date="2022-10" db="EMBL/GenBank/DDBJ databases">
        <authorList>
            <person name="Chen Y."/>
            <person name="Dougan E. K."/>
            <person name="Chan C."/>
            <person name="Rhodes N."/>
            <person name="Thang M."/>
        </authorList>
    </citation>
    <scope>NUCLEOTIDE SEQUENCE</scope>
</reference>
<evidence type="ECO:0000256" key="1">
    <source>
        <dbReference type="SAM" id="MobiDB-lite"/>
    </source>
</evidence>
<evidence type="ECO:0000313" key="3">
    <source>
        <dbReference type="EMBL" id="CAL1145886.1"/>
    </source>
</evidence>
<dbReference type="Proteomes" id="UP001152797">
    <property type="component" value="Unassembled WGS sequence"/>
</dbReference>
<protein>
    <submittedName>
        <fullName evidence="2">Uncharacterized protein</fullName>
    </submittedName>
</protein>
<dbReference type="AlphaFoldDB" id="A0A9P1FY77"/>
<dbReference type="EMBL" id="CAMXCT020001722">
    <property type="protein sequence ID" value="CAL1145886.1"/>
    <property type="molecule type" value="Genomic_DNA"/>
</dbReference>
<accession>A0A9P1FY77</accession>
<dbReference type="PANTHER" id="PTHR38899">
    <property type="entry name" value="DOMAIN OOKINETE PROTEIN, PUTATIVE-RELATED"/>
    <property type="match status" value="1"/>
</dbReference>
<evidence type="ECO:0000313" key="2">
    <source>
        <dbReference type="EMBL" id="CAI3992511.1"/>
    </source>
</evidence>
<dbReference type="EMBL" id="CAMXCT010001722">
    <property type="protein sequence ID" value="CAI3992511.1"/>
    <property type="molecule type" value="Genomic_DNA"/>
</dbReference>
<dbReference type="PANTHER" id="PTHR38899:SF1">
    <property type="entry name" value="PROTEIN KINASE"/>
    <property type="match status" value="1"/>
</dbReference>
<proteinExistence type="predicted"/>